<comment type="function">
    <text evidence="10">E3 ubiquitin-protein ligase that mediates ubiquitination and subsequent proteasomal degradation of target proteins. E3 ubiquitin ligases accept ubiquitin from an E2 ubiquitin-conjugating enzyme in the form of a thioester and then directly transfers the ubiquitin to targeted substrates. It probably triggers the ubiquitin-mediated degradation of different substrates.</text>
</comment>
<dbReference type="Gene3D" id="3.30.40.10">
    <property type="entry name" value="Zinc/RING finger domain, C3HC4 (zinc finger)"/>
    <property type="match status" value="2"/>
</dbReference>
<comment type="pathway">
    <text evidence="2">Protein modification; protein ubiquitination.</text>
</comment>
<evidence type="ECO:0000256" key="6">
    <source>
        <dbReference type="ARBA" id="ARBA00022723"/>
    </source>
</evidence>
<evidence type="ECO:0000256" key="12">
    <source>
        <dbReference type="SAM" id="MobiDB-lite"/>
    </source>
</evidence>
<dbReference type="Pfam" id="PF21362">
    <property type="entry name" value="Sina_RING"/>
    <property type="match status" value="1"/>
</dbReference>
<dbReference type="InterPro" id="IPR001841">
    <property type="entry name" value="Znf_RING"/>
</dbReference>
<evidence type="ECO:0000256" key="7">
    <source>
        <dbReference type="ARBA" id="ARBA00022771"/>
    </source>
</evidence>
<name>V4LTX7_EUTSA</name>
<dbReference type="PANTHER" id="PTHR46632:SF3">
    <property type="entry name" value="E3 UBIQUITIN-PROTEIN LIGASE SINA-LIKE 7-RELATED"/>
    <property type="match status" value="1"/>
</dbReference>
<evidence type="ECO:0000256" key="3">
    <source>
        <dbReference type="ARBA" id="ARBA00009119"/>
    </source>
</evidence>
<reference evidence="15 16" key="1">
    <citation type="journal article" date="2013" name="Front. Plant Sci.">
        <title>The Reference Genome of the Halophytic Plant Eutrema salsugineum.</title>
        <authorList>
            <person name="Yang R."/>
            <person name="Jarvis D.E."/>
            <person name="Chen H."/>
            <person name="Beilstein M.A."/>
            <person name="Grimwood J."/>
            <person name="Jenkins J."/>
            <person name="Shu S."/>
            <person name="Prochnik S."/>
            <person name="Xin M."/>
            <person name="Ma C."/>
            <person name="Schmutz J."/>
            <person name="Wing R.A."/>
            <person name="Mitchell-Olds T."/>
            <person name="Schumaker K.S."/>
            <person name="Wang X."/>
        </authorList>
    </citation>
    <scope>NUCLEOTIDE SEQUENCE [LARGE SCALE GENOMIC DNA]</scope>
</reference>
<dbReference type="InterPro" id="IPR044286">
    <property type="entry name" value="SINL_plant"/>
</dbReference>
<keyword evidence="16" id="KW-1185">Reference proteome</keyword>
<accession>V4LTX7</accession>
<keyword evidence="8" id="KW-0833">Ubl conjugation pathway</keyword>
<evidence type="ECO:0000256" key="1">
    <source>
        <dbReference type="ARBA" id="ARBA00000900"/>
    </source>
</evidence>
<proteinExistence type="inferred from homology"/>
<dbReference type="SUPFAM" id="SSF57850">
    <property type="entry name" value="RING/U-box"/>
    <property type="match status" value="1"/>
</dbReference>
<dbReference type="GO" id="GO:0061630">
    <property type="term" value="F:ubiquitin protein ligase activity"/>
    <property type="evidence" value="ECO:0007669"/>
    <property type="project" value="UniProtKB-EC"/>
</dbReference>
<evidence type="ECO:0000259" key="13">
    <source>
        <dbReference type="PROSITE" id="PS50089"/>
    </source>
</evidence>
<evidence type="ECO:0000256" key="8">
    <source>
        <dbReference type="ARBA" id="ARBA00022786"/>
    </source>
</evidence>
<evidence type="ECO:0000313" key="16">
    <source>
        <dbReference type="Proteomes" id="UP000030689"/>
    </source>
</evidence>
<keyword evidence="6" id="KW-0479">Metal-binding</keyword>
<dbReference type="eggNOG" id="KOG3002">
    <property type="taxonomic scope" value="Eukaryota"/>
</dbReference>
<dbReference type="SUPFAM" id="SSF49599">
    <property type="entry name" value="TRAF domain-like"/>
    <property type="match status" value="1"/>
</dbReference>
<comment type="similarity">
    <text evidence="3">Belongs to the SINA (Seven in absentia) family.</text>
</comment>
<evidence type="ECO:0000256" key="11">
    <source>
        <dbReference type="PROSITE-ProRule" id="PRU00455"/>
    </source>
</evidence>
<comment type="catalytic activity">
    <reaction evidence="1">
        <text>S-ubiquitinyl-[E2 ubiquitin-conjugating enzyme]-L-cysteine + [acceptor protein]-L-lysine = [E2 ubiquitin-conjugating enzyme]-L-cysteine + N(6)-ubiquitinyl-[acceptor protein]-L-lysine.</text>
        <dbReference type="EC" id="2.3.2.27"/>
    </reaction>
</comment>
<dbReference type="PANTHER" id="PTHR46632">
    <property type="entry name" value="E3 UBIQUITIN-PROTEIN LIGASE SINA-LIKE 4"/>
    <property type="match status" value="1"/>
</dbReference>
<gene>
    <name evidence="15" type="ORF">EUTSA_v10027852mg</name>
</gene>
<sequence>MVEAPISEASGEDNRSSSILSQKRQRCSSISPGDGAKKSCREDKRLSATLFDLNILDCPVCFEALTIPIFQCDNGHLACSSCCAKLSDKCPSCASPIGHIRCRAMESVLESTLILCPNAKLGCTKKVSYGKVSTHEKECAFSLCSCPLLDCNYTGSYKDLYDHYKFIHMNSLQTLLNTFSCGISFSAEMNISDKVLIKADYTRRRLFAVQCFRESYGVYVTVRCIAPSAPQVGEFSYHISYTSGDGHIMTYESPEVKRICEVSHQIPQENFMLIPHSFLRGESLEMDICIKKKLNQESEGYPNYPFGNSMAA</sequence>
<dbReference type="Proteomes" id="UP000030689">
    <property type="component" value="Unassembled WGS sequence"/>
</dbReference>
<dbReference type="Gramene" id="ESQ47279">
    <property type="protein sequence ID" value="ESQ47279"/>
    <property type="gene ID" value="EUTSA_v10027852mg"/>
</dbReference>
<dbReference type="InterPro" id="IPR013010">
    <property type="entry name" value="Znf_SIAH"/>
</dbReference>
<dbReference type="PROSITE" id="PS51081">
    <property type="entry name" value="ZF_SIAH"/>
    <property type="match status" value="1"/>
</dbReference>
<evidence type="ECO:0000256" key="4">
    <source>
        <dbReference type="ARBA" id="ARBA00012483"/>
    </source>
</evidence>
<dbReference type="InterPro" id="IPR013083">
    <property type="entry name" value="Znf_RING/FYVE/PHD"/>
</dbReference>
<dbReference type="STRING" id="72664.V4LTX7"/>
<evidence type="ECO:0000313" key="15">
    <source>
        <dbReference type="EMBL" id="ESQ47279.1"/>
    </source>
</evidence>
<dbReference type="GO" id="GO:0016567">
    <property type="term" value="P:protein ubiquitination"/>
    <property type="evidence" value="ECO:0007669"/>
    <property type="project" value="UniProtKB-UniPathway"/>
</dbReference>
<dbReference type="EMBL" id="KI517416">
    <property type="protein sequence ID" value="ESQ47279.1"/>
    <property type="molecule type" value="Genomic_DNA"/>
</dbReference>
<protein>
    <recommendedName>
        <fullName evidence="4">RING-type E3 ubiquitin transferase</fullName>
        <ecNumber evidence="4">2.3.2.27</ecNumber>
    </recommendedName>
</protein>
<dbReference type="KEGG" id="eus:EUTSA_v10027852mg"/>
<keyword evidence="5" id="KW-0808">Transferase</keyword>
<feature type="region of interest" description="Disordered" evidence="12">
    <location>
        <begin position="1"/>
        <end position="39"/>
    </location>
</feature>
<feature type="compositionally biased region" description="Polar residues" evidence="12">
    <location>
        <begin position="16"/>
        <end position="31"/>
    </location>
</feature>
<dbReference type="OMA" id="YMLIANS"/>
<evidence type="ECO:0000256" key="10">
    <source>
        <dbReference type="ARBA" id="ARBA00024004"/>
    </source>
</evidence>
<feature type="domain" description="RING-type" evidence="13">
    <location>
        <begin position="58"/>
        <end position="93"/>
    </location>
</feature>
<keyword evidence="9" id="KW-0862">Zinc</keyword>
<evidence type="ECO:0000256" key="2">
    <source>
        <dbReference type="ARBA" id="ARBA00004906"/>
    </source>
</evidence>
<dbReference type="GO" id="GO:0008270">
    <property type="term" value="F:zinc ion binding"/>
    <property type="evidence" value="ECO:0007669"/>
    <property type="project" value="UniProtKB-KW"/>
</dbReference>
<dbReference type="PROSITE" id="PS50089">
    <property type="entry name" value="ZF_RING_2"/>
    <property type="match status" value="1"/>
</dbReference>
<dbReference type="CDD" id="cd16571">
    <property type="entry name" value="RING-HC_SIAHs"/>
    <property type="match status" value="1"/>
</dbReference>
<keyword evidence="7 11" id="KW-0863">Zinc-finger</keyword>
<organism evidence="15 16">
    <name type="scientific">Eutrema salsugineum</name>
    <name type="common">Saltwater cress</name>
    <name type="synonym">Sisymbrium salsugineum</name>
    <dbReference type="NCBI Taxonomy" id="72664"/>
    <lineage>
        <taxon>Eukaryota</taxon>
        <taxon>Viridiplantae</taxon>
        <taxon>Streptophyta</taxon>
        <taxon>Embryophyta</taxon>
        <taxon>Tracheophyta</taxon>
        <taxon>Spermatophyta</taxon>
        <taxon>Magnoliopsida</taxon>
        <taxon>eudicotyledons</taxon>
        <taxon>Gunneridae</taxon>
        <taxon>Pentapetalae</taxon>
        <taxon>rosids</taxon>
        <taxon>malvids</taxon>
        <taxon>Brassicales</taxon>
        <taxon>Brassicaceae</taxon>
        <taxon>Eutremeae</taxon>
        <taxon>Eutrema</taxon>
    </lineage>
</organism>
<dbReference type="EC" id="2.3.2.27" evidence="4"/>
<feature type="domain" description="SIAH-type" evidence="14">
    <location>
        <begin position="111"/>
        <end position="169"/>
    </location>
</feature>
<dbReference type="AlphaFoldDB" id="V4LTX7"/>
<evidence type="ECO:0000256" key="5">
    <source>
        <dbReference type="ARBA" id="ARBA00022679"/>
    </source>
</evidence>
<dbReference type="UniPathway" id="UPA00143"/>
<dbReference type="Pfam" id="PF21361">
    <property type="entry name" value="Sina_ZnF"/>
    <property type="match status" value="1"/>
</dbReference>
<evidence type="ECO:0000256" key="9">
    <source>
        <dbReference type="ARBA" id="ARBA00022833"/>
    </source>
</evidence>
<dbReference type="InterPro" id="IPR049548">
    <property type="entry name" value="Sina-like_RING"/>
</dbReference>
<evidence type="ECO:0000259" key="14">
    <source>
        <dbReference type="PROSITE" id="PS51081"/>
    </source>
</evidence>